<dbReference type="eggNOG" id="COG0657">
    <property type="taxonomic scope" value="Bacteria"/>
</dbReference>
<dbReference type="GeneID" id="87107191"/>
<organism evidence="4 5">
    <name type="scientific">Mesotoga prima MesG1.Ag.4.2</name>
    <dbReference type="NCBI Taxonomy" id="660470"/>
    <lineage>
        <taxon>Bacteria</taxon>
        <taxon>Thermotogati</taxon>
        <taxon>Thermotogota</taxon>
        <taxon>Thermotogae</taxon>
        <taxon>Kosmotogales</taxon>
        <taxon>Kosmotogaceae</taxon>
        <taxon>Mesotoga</taxon>
    </lineage>
</organism>
<dbReference type="PANTHER" id="PTHR48081">
    <property type="entry name" value="AB HYDROLASE SUPERFAMILY PROTEIN C4A8.06C"/>
    <property type="match status" value="1"/>
</dbReference>
<dbReference type="InterPro" id="IPR049492">
    <property type="entry name" value="BD-FAE-like_dom"/>
</dbReference>
<accession>I2F573</accession>
<protein>
    <submittedName>
        <fullName evidence="4">Esterase/lipase</fullName>
    </submittedName>
</protein>
<evidence type="ECO:0000256" key="2">
    <source>
        <dbReference type="ARBA" id="ARBA00022801"/>
    </source>
</evidence>
<evidence type="ECO:0000259" key="3">
    <source>
        <dbReference type="Pfam" id="PF20434"/>
    </source>
</evidence>
<gene>
    <name evidence="4" type="ORF">Theba_1388</name>
</gene>
<evidence type="ECO:0000256" key="1">
    <source>
        <dbReference type="ARBA" id="ARBA00010515"/>
    </source>
</evidence>
<dbReference type="Gene3D" id="3.40.50.1820">
    <property type="entry name" value="alpha/beta hydrolase"/>
    <property type="match status" value="1"/>
</dbReference>
<dbReference type="KEGG" id="mpg:Theba_1388"/>
<name>I2F573_9BACT</name>
<dbReference type="HOGENOM" id="CLU_012494_4_0_0"/>
<dbReference type="InterPro" id="IPR029058">
    <property type="entry name" value="AB_hydrolase_fold"/>
</dbReference>
<dbReference type="InterPro" id="IPR050300">
    <property type="entry name" value="GDXG_lipolytic_enzyme"/>
</dbReference>
<keyword evidence="2" id="KW-0378">Hydrolase</keyword>
<feature type="domain" description="BD-FAE-like" evidence="3">
    <location>
        <begin position="85"/>
        <end position="283"/>
    </location>
</feature>
<dbReference type="PANTHER" id="PTHR48081:SF13">
    <property type="entry name" value="ALPHA_BETA HYDROLASE"/>
    <property type="match status" value="1"/>
</dbReference>
<dbReference type="EMBL" id="CP003532">
    <property type="protein sequence ID" value="AFK07076.1"/>
    <property type="molecule type" value="Genomic_DNA"/>
</dbReference>
<dbReference type="SUPFAM" id="SSF53474">
    <property type="entry name" value="alpha/beta-Hydrolases"/>
    <property type="match status" value="1"/>
</dbReference>
<proteinExistence type="inferred from homology"/>
<dbReference type="STRING" id="660470.Theba_1388"/>
<dbReference type="AlphaFoldDB" id="I2F573"/>
<dbReference type="PROSITE" id="PS01173">
    <property type="entry name" value="LIPASE_GDXG_HIS"/>
    <property type="match status" value="1"/>
</dbReference>
<dbReference type="RefSeq" id="WP_014731022.1">
    <property type="nucleotide sequence ID" value="NC_017934.1"/>
</dbReference>
<evidence type="ECO:0000313" key="5">
    <source>
        <dbReference type="Proteomes" id="UP000002881"/>
    </source>
</evidence>
<dbReference type="Proteomes" id="UP000002881">
    <property type="component" value="Chromosome"/>
</dbReference>
<sequence precursor="true">MKLKREILIIATSCVLLCPTNFSAYSLSEIGELAELLKQLFLASRTARDFSLESLKVDTEEFPAVDFVVKEDVVYSEVDGEILTMDVYYPARTTAPRPAILYVHGGAWITGDKRSGPGVVVTGELIRAGFIVFSIDYRLAPKWKFPSQVIDVKTAIRFVRENSTELLIDPEAIGGFGTSAGAHLVTLAALTANTGMFSEDKYSGQDENLFCVADLYGPTDLEALFEGIEREVAELIFGNEEGILRKASPINYVNKDSPPFLIVQGDSDLVVPVDQSKRFFEELTAAGCYSKLVVVENAGHGLVPDGGEIKPSLIDVAKIVVGFFQRQMIIQQSRINLLLRF</sequence>
<dbReference type="Pfam" id="PF20434">
    <property type="entry name" value="BD-FAE"/>
    <property type="match status" value="1"/>
</dbReference>
<evidence type="ECO:0000313" key="4">
    <source>
        <dbReference type="EMBL" id="AFK07076.1"/>
    </source>
</evidence>
<keyword evidence="5" id="KW-1185">Reference proteome</keyword>
<dbReference type="GO" id="GO:0016787">
    <property type="term" value="F:hydrolase activity"/>
    <property type="evidence" value="ECO:0007669"/>
    <property type="project" value="UniProtKB-KW"/>
</dbReference>
<dbReference type="InterPro" id="IPR002168">
    <property type="entry name" value="Lipase_GDXG_HIS_AS"/>
</dbReference>
<comment type="similarity">
    <text evidence="1">Belongs to the 'GDXG' lipolytic enzyme family.</text>
</comment>
<reference evidence="4 5" key="1">
    <citation type="journal article" date="2012" name="Genome Biol. Evol.">
        <title>Genome Sequence of the Mesophilic Thermotogales Bacterium Mesotoga prima MesG1.Ag.4.2 Reveals the Largest Thermotogales Genome To Date.</title>
        <authorList>
            <person name="Zhaxybayeva O."/>
            <person name="Swithers K.S."/>
            <person name="Foght J."/>
            <person name="Green A.G."/>
            <person name="Bruce D."/>
            <person name="Detter C."/>
            <person name="Han S."/>
            <person name="Teshima H."/>
            <person name="Han J."/>
            <person name="Woyke T."/>
            <person name="Pitluck S."/>
            <person name="Nolan M."/>
            <person name="Ivanova N."/>
            <person name="Pati A."/>
            <person name="Land M.L."/>
            <person name="Dlutek M."/>
            <person name="Doolittle W.F."/>
            <person name="Noll K.M."/>
            <person name="Nesbo C.L."/>
        </authorList>
    </citation>
    <scope>NUCLEOTIDE SEQUENCE [LARGE SCALE GENOMIC DNA]</scope>
    <source>
        <strain evidence="5">mesG1.Ag.4.2</strain>
    </source>
</reference>